<accession>A0A4Y2GBV0</accession>
<evidence type="ECO:0000313" key="3">
    <source>
        <dbReference type="Proteomes" id="UP000499080"/>
    </source>
</evidence>
<feature type="region of interest" description="Disordered" evidence="1">
    <location>
        <begin position="1"/>
        <end position="20"/>
    </location>
</feature>
<evidence type="ECO:0000256" key="1">
    <source>
        <dbReference type="SAM" id="MobiDB-lite"/>
    </source>
</evidence>
<feature type="compositionally biased region" description="Polar residues" evidence="1">
    <location>
        <begin position="1"/>
        <end position="15"/>
    </location>
</feature>
<proteinExistence type="predicted"/>
<keyword evidence="3" id="KW-1185">Reference proteome</keyword>
<organism evidence="2 3">
    <name type="scientific">Araneus ventricosus</name>
    <name type="common">Orbweaver spider</name>
    <name type="synonym">Epeira ventricosa</name>
    <dbReference type="NCBI Taxonomy" id="182803"/>
    <lineage>
        <taxon>Eukaryota</taxon>
        <taxon>Metazoa</taxon>
        <taxon>Ecdysozoa</taxon>
        <taxon>Arthropoda</taxon>
        <taxon>Chelicerata</taxon>
        <taxon>Arachnida</taxon>
        <taxon>Araneae</taxon>
        <taxon>Araneomorphae</taxon>
        <taxon>Entelegynae</taxon>
        <taxon>Araneoidea</taxon>
        <taxon>Araneidae</taxon>
        <taxon>Araneus</taxon>
    </lineage>
</organism>
<dbReference type="Proteomes" id="UP000499080">
    <property type="component" value="Unassembled WGS sequence"/>
</dbReference>
<feature type="region of interest" description="Disordered" evidence="1">
    <location>
        <begin position="62"/>
        <end position="98"/>
    </location>
</feature>
<evidence type="ECO:0000313" key="2">
    <source>
        <dbReference type="EMBL" id="GBM50851.1"/>
    </source>
</evidence>
<dbReference type="AlphaFoldDB" id="A0A4Y2GBV0"/>
<sequence length="98" mass="10870">MKVEGQVTSTTQSNQKQRKQRNCILPFIPNKYSWLWKAFPTVASSHTSLLVCFAGKYGSRWVGGSGDDGSPPPRGVPWTTSGHVEARRQRGYQSNAES</sequence>
<comment type="caution">
    <text evidence="2">The sequence shown here is derived from an EMBL/GenBank/DDBJ whole genome shotgun (WGS) entry which is preliminary data.</text>
</comment>
<gene>
    <name evidence="2" type="ORF">AVEN_140952_1</name>
</gene>
<name>A0A4Y2GBV0_ARAVE</name>
<protein>
    <submittedName>
        <fullName evidence="2">Uncharacterized protein</fullName>
    </submittedName>
</protein>
<dbReference type="EMBL" id="BGPR01001312">
    <property type="protein sequence ID" value="GBM50851.1"/>
    <property type="molecule type" value="Genomic_DNA"/>
</dbReference>
<reference evidence="2 3" key="1">
    <citation type="journal article" date="2019" name="Sci. Rep.">
        <title>Orb-weaving spider Araneus ventricosus genome elucidates the spidroin gene catalogue.</title>
        <authorList>
            <person name="Kono N."/>
            <person name="Nakamura H."/>
            <person name="Ohtoshi R."/>
            <person name="Moran D.A.P."/>
            <person name="Shinohara A."/>
            <person name="Yoshida Y."/>
            <person name="Fujiwara M."/>
            <person name="Mori M."/>
            <person name="Tomita M."/>
            <person name="Arakawa K."/>
        </authorList>
    </citation>
    <scope>NUCLEOTIDE SEQUENCE [LARGE SCALE GENOMIC DNA]</scope>
</reference>